<feature type="region of interest" description="Disordered" evidence="1">
    <location>
        <begin position="1"/>
        <end position="45"/>
    </location>
</feature>
<proteinExistence type="predicted"/>
<keyword evidence="2" id="KW-0489">Methyltransferase</keyword>
<dbReference type="GO" id="GO:0008168">
    <property type="term" value="F:methyltransferase activity"/>
    <property type="evidence" value="ECO:0007669"/>
    <property type="project" value="UniProtKB-KW"/>
</dbReference>
<accession>A0A6L2MX22</accession>
<name>A0A6L2MX22_TANCI</name>
<protein>
    <submittedName>
        <fullName evidence="2">S-adenosyl-L-methionine-dependent methyltransferase</fullName>
    </submittedName>
</protein>
<evidence type="ECO:0000256" key="1">
    <source>
        <dbReference type="SAM" id="MobiDB-lite"/>
    </source>
</evidence>
<organism evidence="2">
    <name type="scientific">Tanacetum cinerariifolium</name>
    <name type="common">Dalmatian daisy</name>
    <name type="synonym">Chrysanthemum cinerariifolium</name>
    <dbReference type="NCBI Taxonomy" id="118510"/>
    <lineage>
        <taxon>Eukaryota</taxon>
        <taxon>Viridiplantae</taxon>
        <taxon>Streptophyta</taxon>
        <taxon>Embryophyta</taxon>
        <taxon>Tracheophyta</taxon>
        <taxon>Spermatophyta</taxon>
        <taxon>Magnoliopsida</taxon>
        <taxon>eudicotyledons</taxon>
        <taxon>Gunneridae</taxon>
        <taxon>Pentapetalae</taxon>
        <taxon>asterids</taxon>
        <taxon>campanulids</taxon>
        <taxon>Asterales</taxon>
        <taxon>Asteraceae</taxon>
        <taxon>Asteroideae</taxon>
        <taxon>Anthemideae</taxon>
        <taxon>Anthemidinae</taxon>
        <taxon>Tanacetum</taxon>
    </lineage>
</organism>
<dbReference type="AlphaFoldDB" id="A0A6L2MX22"/>
<dbReference type="GO" id="GO:0032259">
    <property type="term" value="P:methylation"/>
    <property type="evidence" value="ECO:0007669"/>
    <property type="project" value="UniProtKB-KW"/>
</dbReference>
<sequence length="186" mass="21487">MKEWNTASRAKRKKKGLSQSWKRLRRRSKKEEGSEGLSSLLVEEETRSTTNYIMSEPASLEHVPAIPDQLPVEPLLAPNLPKLDNDYLDAVDYDDDEEPYEDLDDKEEDPEENPEMDLDEEDRVEKTQDQYGKQIQELRHRLTLAETSKRCTGGVFKENHTVESIDVLATYRDADPPELQEPSNLQ</sequence>
<reference evidence="2" key="1">
    <citation type="journal article" date="2019" name="Sci. Rep.">
        <title>Draft genome of Tanacetum cinerariifolium, the natural source of mosquito coil.</title>
        <authorList>
            <person name="Yamashiro T."/>
            <person name="Shiraishi A."/>
            <person name="Satake H."/>
            <person name="Nakayama K."/>
        </authorList>
    </citation>
    <scope>NUCLEOTIDE SEQUENCE</scope>
</reference>
<gene>
    <name evidence="2" type="ORF">Tci_048903</name>
</gene>
<comment type="caution">
    <text evidence="2">The sequence shown here is derived from an EMBL/GenBank/DDBJ whole genome shotgun (WGS) entry which is preliminary data.</text>
</comment>
<feature type="compositionally biased region" description="Basic residues" evidence="1">
    <location>
        <begin position="9"/>
        <end position="28"/>
    </location>
</feature>
<feature type="compositionally biased region" description="Acidic residues" evidence="1">
    <location>
        <begin position="86"/>
        <end position="122"/>
    </location>
</feature>
<evidence type="ECO:0000313" key="2">
    <source>
        <dbReference type="EMBL" id="GEU76925.1"/>
    </source>
</evidence>
<dbReference type="EMBL" id="BKCJ010007371">
    <property type="protein sequence ID" value="GEU76925.1"/>
    <property type="molecule type" value="Genomic_DNA"/>
</dbReference>
<feature type="region of interest" description="Disordered" evidence="1">
    <location>
        <begin position="72"/>
        <end position="132"/>
    </location>
</feature>
<keyword evidence="2" id="KW-0808">Transferase</keyword>